<dbReference type="Proteomes" id="UP000824469">
    <property type="component" value="Unassembled WGS sequence"/>
</dbReference>
<dbReference type="GO" id="GO:0004842">
    <property type="term" value="F:ubiquitin-protein transferase activity"/>
    <property type="evidence" value="ECO:0007669"/>
    <property type="project" value="TreeGrafter"/>
</dbReference>
<organism evidence="4 5">
    <name type="scientific">Taxus chinensis</name>
    <name type="common">Chinese yew</name>
    <name type="synonym">Taxus wallichiana var. chinensis</name>
    <dbReference type="NCBI Taxonomy" id="29808"/>
    <lineage>
        <taxon>Eukaryota</taxon>
        <taxon>Viridiplantae</taxon>
        <taxon>Streptophyta</taxon>
        <taxon>Embryophyta</taxon>
        <taxon>Tracheophyta</taxon>
        <taxon>Spermatophyta</taxon>
        <taxon>Pinopsida</taxon>
        <taxon>Pinidae</taxon>
        <taxon>Conifers II</taxon>
        <taxon>Cupressales</taxon>
        <taxon>Taxaceae</taxon>
        <taxon>Taxus</taxon>
    </lineage>
</organism>
<evidence type="ECO:0000256" key="2">
    <source>
        <dbReference type="SAM" id="MobiDB-lite"/>
    </source>
</evidence>
<dbReference type="SMART" id="SM00327">
    <property type="entry name" value="VWA"/>
    <property type="match status" value="1"/>
</dbReference>
<accession>A0AA38C2G1</accession>
<dbReference type="AlphaFoldDB" id="A0AA38C2G1"/>
<dbReference type="GO" id="GO:0008270">
    <property type="term" value="F:zinc ion binding"/>
    <property type="evidence" value="ECO:0007669"/>
    <property type="project" value="UniProtKB-KW"/>
</dbReference>
<dbReference type="SUPFAM" id="SSF53300">
    <property type="entry name" value="vWA-like"/>
    <property type="match status" value="1"/>
</dbReference>
<dbReference type="PANTHER" id="PTHR45751:SF11">
    <property type="entry name" value="COPINE FAMILY PROTEIN 2"/>
    <property type="match status" value="1"/>
</dbReference>
<reference evidence="4 5" key="1">
    <citation type="journal article" date="2021" name="Nat. Plants">
        <title>The Taxus genome provides insights into paclitaxel biosynthesis.</title>
        <authorList>
            <person name="Xiong X."/>
            <person name="Gou J."/>
            <person name="Liao Q."/>
            <person name="Li Y."/>
            <person name="Zhou Q."/>
            <person name="Bi G."/>
            <person name="Li C."/>
            <person name="Du R."/>
            <person name="Wang X."/>
            <person name="Sun T."/>
            <person name="Guo L."/>
            <person name="Liang H."/>
            <person name="Lu P."/>
            <person name="Wu Y."/>
            <person name="Zhang Z."/>
            <person name="Ro D.K."/>
            <person name="Shang Y."/>
            <person name="Huang S."/>
            <person name="Yan J."/>
        </authorList>
    </citation>
    <scope>NUCLEOTIDE SEQUENCE [LARGE SCALE GENOMIC DNA]</scope>
    <source>
        <strain evidence="4">Ta-2019</strain>
    </source>
</reference>
<name>A0AA38C2G1_TAXCH</name>
<proteinExistence type="predicted"/>
<evidence type="ECO:0000259" key="3">
    <source>
        <dbReference type="PROSITE" id="PS50089"/>
    </source>
</evidence>
<dbReference type="PROSITE" id="PS50089">
    <property type="entry name" value="ZF_RING_2"/>
    <property type="match status" value="1"/>
</dbReference>
<dbReference type="Gene3D" id="3.30.40.10">
    <property type="entry name" value="Zinc/RING finger domain, C3HC4 (zinc finger)"/>
    <property type="match status" value="1"/>
</dbReference>
<dbReference type="InterPro" id="IPR001841">
    <property type="entry name" value="Znf_RING"/>
</dbReference>
<evidence type="ECO:0000313" key="5">
    <source>
        <dbReference type="Proteomes" id="UP000824469"/>
    </source>
</evidence>
<dbReference type="Pfam" id="PF13920">
    <property type="entry name" value="zf-C3HC4_3"/>
    <property type="match status" value="1"/>
</dbReference>
<dbReference type="SMART" id="SM00184">
    <property type="entry name" value="RING"/>
    <property type="match status" value="1"/>
</dbReference>
<sequence length="546" mass="61047">MVAHIVRETVDLGNYTLTRVMRQLNGACGWLNMDGCPIICEIYDSGVREGGIRELGNSARELRYTFKKITKQLDEALPSQSIPFKAKASTDYIVMFGSSFVRMFIFAFCRVSLKRRMGNKGSRDYHSSSENPGPSESRVETQFHVVPSHKRPQKFLHITDQYKTLDQVIAALREFGLESSNLILGIDFTKSNEWTGKHSFNRRSLHEIGNVPNPYEQAISIIGRTLSPFDEDNLIPCFGFGDASTHDHSVFSFFPDFRPCHGFEETLMRYREIVPHLRLAGPTSFAPIINMATNIVEKSGGQYHVLVIIADGQVTRSSDTQTGSFSPQEQGTIDAIVAASKFPLSIVLVGVGDGPWDAMQQFDDNIPSRVFDNFQFVNFTSIMSKNMSTSEKEAAFALAALMEIPFQYKATQELQLLGHAGKAPEVFPLPPPLPVIQHDTSMKAYPHSTSFQFQASQGTPHGPLSQQERSFESQEQVCPVCLTNPRDMAFGCGHTTCRDCSQNLSSCPMCRTPISTRLRLFLLEVNTQLALVQTLESATFFFEGIW</sequence>
<dbReference type="InterPro" id="IPR010734">
    <property type="entry name" value="Copine_C"/>
</dbReference>
<dbReference type="PANTHER" id="PTHR45751">
    <property type="entry name" value="COPINE FAMILY PROTEIN 1"/>
    <property type="match status" value="1"/>
</dbReference>
<dbReference type="Pfam" id="PF07002">
    <property type="entry name" value="Copine"/>
    <property type="match status" value="1"/>
</dbReference>
<dbReference type="GO" id="GO:0016567">
    <property type="term" value="P:protein ubiquitination"/>
    <property type="evidence" value="ECO:0007669"/>
    <property type="project" value="TreeGrafter"/>
</dbReference>
<keyword evidence="5" id="KW-1185">Reference proteome</keyword>
<keyword evidence="1" id="KW-0862">Zinc</keyword>
<dbReference type="SUPFAM" id="SSF57850">
    <property type="entry name" value="RING/U-box"/>
    <property type="match status" value="1"/>
</dbReference>
<dbReference type="EMBL" id="JAHRHJ020003532">
    <property type="protein sequence ID" value="KAH9291568.1"/>
    <property type="molecule type" value="Genomic_DNA"/>
</dbReference>
<dbReference type="InterPro" id="IPR052079">
    <property type="entry name" value="E3_ligase/Copine_domain"/>
</dbReference>
<keyword evidence="1" id="KW-0479">Metal-binding</keyword>
<evidence type="ECO:0000313" key="4">
    <source>
        <dbReference type="EMBL" id="KAH9291568.1"/>
    </source>
</evidence>
<feature type="domain" description="RING-type" evidence="3">
    <location>
        <begin position="478"/>
        <end position="511"/>
    </location>
</feature>
<protein>
    <recommendedName>
        <fullName evidence="3">RING-type domain-containing protein</fullName>
    </recommendedName>
</protein>
<dbReference type="CDD" id="cd01459">
    <property type="entry name" value="vWA_copine_like"/>
    <property type="match status" value="1"/>
</dbReference>
<dbReference type="GO" id="GO:0005634">
    <property type="term" value="C:nucleus"/>
    <property type="evidence" value="ECO:0007669"/>
    <property type="project" value="TreeGrafter"/>
</dbReference>
<feature type="non-terminal residue" evidence="4">
    <location>
        <position position="1"/>
    </location>
</feature>
<comment type="caution">
    <text evidence="4">The sequence shown here is derived from an EMBL/GenBank/DDBJ whole genome shotgun (WGS) entry which is preliminary data.</text>
</comment>
<gene>
    <name evidence="4" type="ORF">KI387_043241</name>
</gene>
<dbReference type="OMA" id="DAEDMEC"/>
<dbReference type="InterPro" id="IPR036465">
    <property type="entry name" value="vWFA_dom_sf"/>
</dbReference>
<keyword evidence="1" id="KW-0863">Zinc-finger</keyword>
<evidence type="ECO:0000256" key="1">
    <source>
        <dbReference type="PROSITE-ProRule" id="PRU00175"/>
    </source>
</evidence>
<dbReference type="InterPro" id="IPR013083">
    <property type="entry name" value="Znf_RING/FYVE/PHD"/>
</dbReference>
<feature type="region of interest" description="Disordered" evidence="2">
    <location>
        <begin position="118"/>
        <end position="140"/>
    </location>
</feature>
<dbReference type="InterPro" id="IPR002035">
    <property type="entry name" value="VWF_A"/>
</dbReference>